<reference evidence="10 11" key="1">
    <citation type="submission" date="2024-07" db="EMBL/GenBank/DDBJ databases">
        <title>Molecular mechanisms and environmental adaptations of flagellar loss and biofilm growth of Rhodanobacter under environmental stress.</title>
        <authorList>
            <person name="Chen M."/>
        </authorList>
    </citation>
    <scope>NUCLEOTIDE SEQUENCE [LARGE SCALE GENOMIC DNA]</scope>
    <source>
        <strain evidence="10 11">RS22</strain>
    </source>
</reference>
<accession>A0ABV4AVD1</accession>
<dbReference type="PANTHER" id="PTHR33908:SF3">
    <property type="entry name" value="UNDECAPRENYL PHOSPHATE-ALPHA-4-AMINO-4-DEOXY-L-ARABINOSE ARABINOSYL TRANSFERASE"/>
    <property type="match status" value="1"/>
</dbReference>
<feature type="transmembrane region" description="Helical" evidence="8">
    <location>
        <begin position="322"/>
        <end position="340"/>
    </location>
</feature>
<feature type="transmembrane region" description="Helical" evidence="8">
    <location>
        <begin position="387"/>
        <end position="407"/>
    </location>
</feature>
<keyword evidence="3 10" id="KW-0328">Glycosyltransferase</keyword>
<dbReference type="EC" id="2.4.-.-" evidence="10"/>
<feature type="transmembrane region" description="Helical" evidence="8">
    <location>
        <begin position="14"/>
        <end position="31"/>
    </location>
</feature>
<feature type="transmembrane region" description="Helical" evidence="8">
    <location>
        <begin position="95"/>
        <end position="113"/>
    </location>
</feature>
<evidence type="ECO:0000256" key="4">
    <source>
        <dbReference type="ARBA" id="ARBA00022679"/>
    </source>
</evidence>
<dbReference type="GO" id="GO:0016757">
    <property type="term" value="F:glycosyltransferase activity"/>
    <property type="evidence" value="ECO:0007669"/>
    <property type="project" value="UniProtKB-KW"/>
</dbReference>
<feature type="transmembrane region" description="Helical" evidence="8">
    <location>
        <begin position="168"/>
        <end position="190"/>
    </location>
</feature>
<keyword evidence="4 10" id="KW-0808">Transferase</keyword>
<comment type="subcellular location">
    <subcellularLocation>
        <location evidence="1">Cell membrane</location>
        <topology evidence="1">Multi-pass membrane protein</topology>
    </subcellularLocation>
</comment>
<gene>
    <name evidence="10" type="ORF">AB7878_18225</name>
</gene>
<evidence type="ECO:0000256" key="1">
    <source>
        <dbReference type="ARBA" id="ARBA00004651"/>
    </source>
</evidence>
<dbReference type="EMBL" id="JBGBPY010000002">
    <property type="protein sequence ID" value="MEY2184349.1"/>
    <property type="molecule type" value="Genomic_DNA"/>
</dbReference>
<evidence type="ECO:0000256" key="6">
    <source>
        <dbReference type="ARBA" id="ARBA00022989"/>
    </source>
</evidence>
<evidence type="ECO:0000313" key="11">
    <source>
        <dbReference type="Proteomes" id="UP001562159"/>
    </source>
</evidence>
<keyword evidence="2" id="KW-1003">Cell membrane</keyword>
<feature type="transmembrane region" description="Helical" evidence="8">
    <location>
        <begin position="352"/>
        <end position="375"/>
    </location>
</feature>
<organism evidence="10 11">
    <name type="scientific">Rhodanobacter humi</name>
    <dbReference type="NCBI Taxonomy" id="1888173"/>
    <lineage>
        <taxon>Bacteria</taxon>
        <taxon>Pseudomonadati</taxon>
        <taxon>Pseudomonadota</taxon>
        <taxon>Gammaproteobacteria</taxon>
        <taxon>Lysobacterales</taxon>
        <taxon>Rhodanobacteraceae</taxon>
        <taxon>Rhodanobacter</taxon>
    </lineage>
</organism>
<keyword evidence="6 8" id="KW-1133">Transmembrane helix</keyword>
<evidence type="ECO:0000256" key="8">
    <source>
        <dbReference type="SAM" id="Phobius"/>
    </source>
</evidence>
<dbReference type="InterPro" id="IPR038731">
    <property type="entry name" value="RgtA/B/C-like"/>
</dbReference>
<feature type="transmembrane region" description="Helical" evidence="8">
    <location>
        <begin position="416"/>
        <end position="436"/>
    </location>
</feature>
<protein>
    <submittedName>
        <fullName evidence="10">ArnT family glycosyltransferase</fullName>
        <ecNumber evidence="10">2.4.-.-</ecNumber>
    </submittedName>
</protein>
<keyword evidence="11" id="KW-1185">Reference proteome</keyword>
<dbReference type="Pfam" id="PF13231">
    <property type="entry name" value="PMT_2"/>
    <property type="match status" value="1"/>
</dbReference>
<keyword evidence="7 8" id="KW-0472">Membrane</keyword>
<evidence type="ECO:0000313" key="10">
    <source>
        <dbReference type="EMBL" id="MEY2184349.1"/>
    </source>
</evidence>
<evidence type="ECO:0000256" key="7">
    <source>
        <dbReference type="ARBA" id="ARBA00023136"/>
    </source>
</evidence>
<evidence type="ECO:0000256" key="2">
    <source>
        <dbReference type="ARBA" id="ARBA00022475"/>
    </source>
</evidence>
<dbReference type="PANTHER" id="PTHR33908">
    <property type="entry name" value="MANNOSYLTRANSFERASE YKCB-RELATED"/>
    <property type="match status" value="1"/>
</dbReference>
<dbReference type="Proteomes" id="UP001562159">
    <property type="component" value="Unassembled WGS sequence"/>
</dbReference>
<name>A0ABV4AVD1_9GAMM</name>
<feature type="transmembrane region" description="Helical" evidence="8">
    <location>
        <begin position="125"/>
        <end position="148"/>
    </location>
</feature>
<feature type="transmembrane region" description="Helical" evidence="8">
    <location>
        <begin position="211"/>
        <end position="231"/>
    </location>
</feature>
<evidence type="ECO:0000256" key="3">
    <source>
        <dbReference type="ARBA" id="ARBA00022676"/>
    </source>
</evidence>
<feature type="transmembrane region" description="Helical" evidence="8">
    <location>
        <begin position="298"/>
        <end position="316"/>
    </location>
</feature>
<keyword evidence="5 8" id="KW-0812">Transmembrane</keyword>
<evidence type="ECO:0000256" key="5">
    <source>
        <dbReference type="ARBA" id="ARBA00022692"/>
    </source>
</evidence>
<dbReference type="InterPro" id="IPR050297">
    <property type="entry name" value="LipidA_mod_glycosyltrf_83"/>
</dbReference>
<feature type="domain" description="Glycosyltransferase RgtA/B/C/D-like" evidence="9">
    <location>
        <begin position="67"/>
        <end position="223"/>
    </location>
</feature>
<proteinExistence type="predicted"/>
<evidence type="ECO:0000259" key="9">
    <source>
        <dbReference type="Pfam" id="PF13231"/>
    </source>
</evidence>
<comment type="caution">
    <text evidence="10">The sequence shown here is derived from an EMBL/GenBank/DDBJ whole genome shotgun (WGS) entry which is preliminary data.</text>
</comment>
<sequence>MSFRSNRFDALRMLWPWLPLWMAVALVAIFMHGPMPMYSTRTLAVAWDMWHRHSFIVPSLNGAPYSDKPPMLFWLIHVGWAVGGVGDVWPRVLEVLMGAVELVLATVLAHRLFPERAAVARTTPWVLFAFSYAFLFGLQTMYEVLLAASVLGALVSLAPSSRREAPCFIGFALAIGVGLLTKGPVMLLHVAFPWLLGPLWNDWARRESRRWYAGGLLAVLTGCGMLLAWALTAASIGGPTYREQLLFHQTAGRVVEAFAHAKPLWWYLPLLPLLVFPFALWPRLWFALGALRRPFEPGLRFVFAWLGPVLLVFSLISGKQPYYLLPECAGFALLFAAAVARKHAPPGRSRWLGPWPLAFLSVGAGLSLFALPQLIARGVVRDPQLATLGAFSSAFGVFYILLGGLLLPRRGELHRIALVGLVGAVAANGLFTLTWWPAFDLKPAAVLLARAEAQGRPIANVETYDGQFDFLGRLTRPMTQLSEGESVQVWAKAHPRGWIVSYPATVTSLDRRIALYVQPFRGVWLTIWPASELAAGREGLPKAN</sequence>
<feature type="transmembrane region" description="Helical" evidence="8">
    <location>
        <begin position="264"/>
        <end position="286"/>
    </location>
</feature>